<dbReference type="InterPro" id="IPR050267">
    <property type="entry name" value="Anti-sigma-factor_SerPK"/>
</dbReference>
<feature type="compositionally biased region" description="Pro residues" evidence="2">
    <location>
        <begin position="167"/>
        <end position="196"/>
    </location>
</feature>
<evidence type="ECO:0000259" key="3">
    <source>
        <dbReference type="Pfam" id="PF13581"/>
    </source>
</evidence>
<dbReference type="EMBL" id="JALPTH010000009">
    <property type="protein sequence ID" value="MCK8678055.1"/>
    <property type="molecule type" value="Genomic_DNA"/>
</dbReference>
<keyword evidence="4" id="KW-0547">Nucleotide-binding</keyword>
<feature type="compositionally biased region" description="Low complexity" evidence="2">
    <location>
        <begin position="197"/>
        <end position="214"/>
    </location>
</feature>
<dbReference type="SUPFAM" id="SSF55874">
    <property type="entry name" value="ATPase domain of HSP90 chaperone/DNA topoisomerase II/histidine kinase"/>
    <property type="match status" value="1"/>
</dbReference>
<dbReference type="PANTHER" id="PTHR35526">
    <property type="entry name" value="ANTI-SIGMA-F FACTOR RSBW-RELATED"/>
    <property type="match status" value="1"/>
</dbReference>
<evidence type="ECO:0000256" key="1">
    <source>
        <dbReference type="ARBA" id="ARBA00022527"/>
    </source>
</evidence>
<dbReference type="PANTHER" id="PTHR35526:SF3">
    <property type="entry name" value="ANTI-SIGMA-F FACTOR RSBW"/>
    <property type="match status" value="1"/>
</dbReference>
<feature type="compositionally biased region" description="Low complexity" evidence="2">
    <location>
        <begin position="16"/>
        <end position="31"/>
    </location>
</feature>
<comment type="caution">
    <text evidence="4">The sequence shown here is derived from an EMBL/GenBank/DDBJ whole genome shotgun (WGS) entry which is preliminary data.</text>
</comment>
<dbReference type="Pfam" id="PF13581">
    <property type="entry name" value="HATPase_c_2"/>
    <property type="match status" value="1"/>
</dbReference>
<proteinExistence type="predicted"/>
<dbReference type="CDD" id="cd16936">
    <property type="entry name" value="HATPase_RsbW-like"/>
    <property type="match status" value="1"/>
</dbReference>
<dbReference type="InterPro" id="IPR003594">
    <property type="entry name" value="HATPase_dom"/>
</dbReference>
<sequence>MATTEHATAGHEDGNRTTTATRGAAPAGPRPYEGVWRFTAPAADGSVPHSRRAVKDLLKRQGVPIDGDTLYSVLLIVSELVTNAVRHAALLSPELAVEVAVGPEWIRVAVEDEHPYRPRALEADDDRTGGRGLLLVREISREAGGQCDVEHTASGGKVVWAALPLSAPAPLPQPGPAPQPDPVPPGLVPPPGPVPRQGPAGTRAPRVRPGPAGP</sequence>
<gene>
    <name evidence="4" type="ORF">M1O15_11735</name>
</gene>
<feature type="region of interest" description="Disordered" evidence="2">
    <location>
        <begin position="1"/>
        <end position="33"/>
    </location>
</feature>
<keyword evidence="1" id="KW-0723">Serine/threonine-protein kinase</keyword>
<name>A0ABT0I9T8_9ACTN</name>
<reference evidence="4 5" key="1">
    <citation type="submission" date="2022-04" db="EMBL/GenBank/DDBJ databases">
        <title>Streptomyces sp. nov. LCR6-01 isolated from Lichen of Dirinaria sp.</title>
        <authorList>
            <person name="Kanchanasin P."/>
            <person name="Tanasupawat S."/>
            <person name="Phongsopitanun W."/>
        </authorList>
    </citation>
    <scope>NUCLEOTIDE SEQUENCE [LARGE SCALE GENOMIC DNA]</scope>
    <source>
        <strain evidence="4 5">LCR6-01</strain>
    </source>
</reference>
<protein>
    <submittedName>
        <fullName evidence="4">ATP-binding protein</fullName>
    </submittedName>
</protein>
<dbReference type="Proteomes" id="UP001522868">
    <property type="component" value="Unassembled WGS sequence"/>
</dbReference>
<feature type="region of interest" description="Disordered" evidence="2">
    <location>
        <begin position="166"/>
        <end position="214"/>
    </location>
</feature>
<feature type="domain" description="Histidine kinase/HSP90-like ATPase" evidence="3">
    <location>
        <begin position="41"/>
        <end position="160"/>
    </location>
</feature>
<keyword evidence="4" id="KW-0067">ATP-binding</keyword>
<keyword evidence="1" id="KW-0418">Kinase</keyword>
<evidence type="ECO:0000313" key="4">
    <source>
        <dbReference type="EMBL" id="MCK8678055.1"/>
    </source>
</evidence>
<organism evidence="4 5">
    <name type="scientific">Streptomyces lichenis</name>
    <dbReference type="NCBI Taxonomy" id="2306967"/>
    <lineage>
        <taxon>Bacteria</taxon>
        <taxon>Bacillati</taxon>
        <taxon>Actinomycetota</taxon>
        <taxon>Actinomycetes</taxon>
        <taxon>Kitasatosporales</taxon>
        <taxon>Streptomycetaceae</taxon>
        <taxon>Streptomyces</taxon>
    </lineage>
</organism>
<keyword evidence="5" id="KW-1185">Reference proteome</keyword>
<dbReference type="GO" id="GO:0005524">
    <property type="term" value="F:ATP binding"/>
    <property type="evidence" value="ECO:0007669"/>
    <property type="project" value="UniProtKB-KW"/>
</dbReference>
<evidence type="ECO:0000313" key="5">
    <source>
        <dbReference type="Proteomes" id="UP001522868"/>
    </source>
</evidence>
<dbReference type="InterPro" id="IPR036890">
    <property type="entry name" value="HATPase_C_sf"/>
</dbReference>
<accession>A0ABT0I9T8</accession>
<keyword evidence="1" id="KW-0808">Transferase</keyword>
<dbReference type="Gene3D" id="3.30.565.10">
    <property type="entry name" value="Histidine kinase-like ATPase, C-terminal domain"/>
    <property type="match status" value="1"/>
</dbReference>
<evidence type="ECO:0000256" key="2">
    <source>
        <dbReference type="SAM" id="MobiDB-lite"/>
    </source>
</evidence>